<accession>A0A9P7QSU5</accession>
<evidence type="ECO:0000313" key="4">
    <source>
        <dbReference type="Proteomes" id="UP000699042"/>
    </source>
</evidence>
<gene>
    <name evidence="3" type="ORF">JMJ77_010374</name>
</gene>
<keyword evidence="4" id="KW-1185">Reference proteome</keyword>
<dbReference type="InterPro" id="IPR016477">
    <property type="entry name" value="Fructo-/Ketosamine-3-kinase"/>
</dbReference>
<dbReference type="EMBL" id="JAESDN010000013">
    <property type="protein sequence ID" value="KAG7042274.1"/>
    <property type="molecule type" value="Genomic_DNA"/>
</dbReference>
<dbReference type="EC" id="2.7.1.172" evidence="1"/>
<organism evidence="3 4">
    <name type="scientific">Colletotrichum scovillei</name>
    <dbReference type="NCBI Taxonomy" id="1209932"/>
    <lineage>
        <taxon>Eukaryota</taxon>
        <taxon>Fungi</taxon>
        <taxon>Dikarya</taxon>
        <taxon>Ascomycota</taxon>
        <taxon>Pezizomycotina</taxon>
        <taxon>Sordariomycetes</taxon>
        <taxon>Hypocreomycetidae</taxon>
        <taxon>Glomerellales</taxon>
        <taxon>Glomerellaceae</taxon>
        <taxon>Colletotrichum</taxon>
        <taxon>Colletotrichum acutatum species complex</taxon>
    </lineage>
</organism>
<evidence type="ECO:0000256" key="2">
    <source>
        <dbReference type="ARBA" id="ARBA00048655"/>
    </source>
</evidence>
<dbReference type="InterPro" id="IPR011009">
    <property type="entry name" value="Kinase-like_dom_sf"/>
</dbReference>
<evidence type="ECO:0000313" key="3">
    <source>
        <dbReference type="EMBL" id="KAG7042274.1"/>
    </source>
</evidence>
<comment type="caution">
    <text evidence="3">The sequence shown here is derived from an EMBL/GenBank/DDBJ whole genome shotgun (WGS) entry which is preliminary data.</text>
</comment>
<dbReference type="GO" id="GO:0102193">
    <property type="term" value="F:protein-ribulosamine 3-kinase activity"/>
    <property type="evidence" value="ECO:0007669"/>
    <property type="project" value="UniProtKB-EC"/>
</dbReference>
<dbReference type="Proteomes" id="UP000699042">
    <property type="component" value="Unassembled WGS sequence"/>
</dbReference>
<protein>
    <recommendedName>
        <fullName evidence="1">protein-ribulosamine 3-kinase</fullName>
        <ecNumber evidence="1">2.7.1.172</ecNumber>
    </recommendedName>
</protein>
<name>A0A9P7QSU5_9PEZI</name>
<proteinExistence type="predicted"/>
<dbReference type="AlphaFoldDB" id="A0A9P7QSU5"/>
<comment type="catalytic activity">
    <reaction evidence="2">
        <text>N(6)-D-ribulosyl-L-lysyl-[protein] + ATP = N(6)-(3-O-phospho-D-ribulosyl)-L-lysyl-[protein] + ADP + H(+)</text>
        <dbReference type="Rhea" id="RHEA:48432"/>
        <dbReference type="Rhea" id="RHEA-COMP:12103"/>
        <dbReference type="Rhea" id="RHEA-COMP:12104"/>
        <dbReference type="ChEBI" id="CHEBI:15378"/>
        <dbReference type="ChEBI" id="CHEBI:30616"/>
        <dbReference type="ChEBI" id="CHEBI:90418"/>
        <dbReference type="ChEBI" id="CHEBI:90420"/>
        <dbReference type="ChEBI" id="CHEBI:456216"/>
        <dbReference type="EC" id="2.7.1.172"/>
    </reaction>
    <physiologicalReaction direction="left-to-right" evidence="2">
        <dbReference type="Rhea" id="RHEA:48433"/>
    </physiologicalReaction>
</comment>
<reference evidence="3" key="1">
    <citation type="submission" date="2021-05" db="EMBL/GenBank/DDBJ databases">
        <title>Comparative genomics of three Colletotrichum scovillei strains and genetic complementation revealed genes involved fungal growth and virulence on chili pepper.</title>
        <authorList>
            <person name="Hsieh D.-K."/>
            <person name="Chuang S.-C."/>
            <person name="Chen C.-Y."/>
            <person name="Chao Y.-T."/>
            <person name="Lu M.-Y.J."/>
            <person name="Lee M.-H."/>
            <person name="Shih M.-C."/>
        </authorList>
    </citation>
    <scope>NUCLEOTIDE SEQUENCE</scope>
    <source>
        <strain evidence="3">Coll-153</strain>
    </source>
</reference>
<dbReference type="Gene3D" id="1.10.510.10">
    <property type="entry name" value="Transferase(Phosphotransferase) domain 1"/>
    <property type="match status" value="1"/>
</dbReference>
<dbReference type="SUPFAM" id="SSF56112">
    <property type="entry name" value="Protein kinase-like (PK-like)"/>
    <property type="match status" value="1"/>
</dbReference>
<sequence>MKFLLGREKAIRGAHTTEDEATLDFFVDHVLPRYLRPLETGGRSIKPTLCHTDLWPGNVKYKPDGERIIVYDANALWAHNEHTHWERAFYKNTGNILKYQNQKKIWTVDYSST</sequence>
<dbReference type="Pfam" id="PF03881">
    <property type="entry name" value="Fructosamin_kin"/>
    <property type="match status" value="1"/>
</dbReference>
<evidence type="ECO:0000256" key="1">
    <source>
        <dbReference type="ARBA" id="ARBA00011961"/>
    </source>
</evidence>